<evidence type="ECO:0000313" key="4">
    <source>
        <dbReference type="EMBL" id="WBV61942.1"/>
    </source>
</evidence>
<dbReference type="Pfam" id="PF18962">
    <property type="entry name" value="Por_Secre_tail"/>
    <property type="match status" value="1"/>
</dbReference>
<dbReference type="PANTHER" id="PTHR42754">
    <property type="entry name" value="ENDOGLUCANASE"/>
    <property type="match status" value="1"/>
</dbReference>
<sequence length="518" mass="55698">MKYKFIFSLFCIISFSNIFSSQAPATQWQKNYGGSLPEMLPDIALTSDGGYILAGSSSSTNGDVTGNHGLSDFWIVRTNSTGDILWQKSLGGSAGDAATSVRQTSDGGYIVAGTSSSNNGNVTGNHGGTDVWVVKLDSSGNLQWQKSLGGSNHEAAQSIRQTTDGGYIIAGFATSYDGDVMSGSAGYRDYWVIKLNATGILQWEKTYGGGFDDFAYSIEQTSDGGYIIGGYSTSIDNIVTGNHGSSDYWIIKLNGTGTLQWQKSLGGSNADKAYSVKQTSDGGYIVIGESISNDGDVSGAHGNDDYWLVKLSSTGNLQWQKTYGGSLYDRGRDVSQTADGGYIMTGVSFPVNIEGTTNIGANDYLVVKTDALGSIQWLQTYGGLQDDYATSIKQTSDGGYILCGYSSAITASSGNYDYWIIKLTGNQLNTHENNIKNNISIYPNPAIDFVTISHLPNETTISIYDMSGRKIFSKKYSEAKVSINTSQLTSGTYILQINDHEKTILSEKLIINKNTKYL</sequence>
<reference evidence="4 5" key="1">
    <citation type="submission" date="2023-01" db="EMBL/GenBank/DDBJ databases">
        <title>Complete genome of Chryseobacterium camelliae VAN22-5A.</title>
        <authorList>
            <person name="Zong G."/>
            <person name="Cao G."/>
        </authorList>
    </citation>
    <scope>NUCLEOTIDE SEQUENCE [LARGE SCALE GENOMIC DNA]</scope>
    <source>
        <strain evidence="4 5">VAN22-5A</strain>
    </source>
</reference>
<organism evidence="4 5">
    <name type="scientific">Chryseobacterium camelliae</name>
    <dbReference type="NCBI Taxonomy" id="1265445"/>
    <lineage>
        <taxon>Bacteria</taxon>
        <taxon>Pseudomonadati</taxon>
        <taxon>Bacteroidota</taxon>
        <taxon>Flavobacteriia</taxon>
        <taxon>Flavobacteriales</taxon>
        <taxon>Weeksellaceae</taxon>
        <taxon>Chryseobacterium group</taxon>
        <taxon>Chryseobacterium</taxon>
    </lineage>
</organism>
<keyword evidence="5" id="KW-1185">Reference proteome</keyword>
<gene>
    <name evidence="4" type="ORF">PFY12_07445</name>
</gene>
<dbReference type="InterPro" id="IPR011047">
    <property type="entry name" value="Quinoprotein_ADH-like_sf"/>
</dbReference>
<feature type="chain" id="PRO_5047391266" evidence="2">
    <location>
        <begin position="26"/>
        <end position="518"/>
    </location>
</feature>
<name>A0ABY7QQN2_9FLAO</name>
<evidence type="ECO:0000313" key="5">
    <source>
        <dbReference type="Proteomes" id="UP001210978"/>
    </source>
</evidence>
<dbReference type="NCBIfam" id="TIGR04183">
    <property type="entry name" value="Por_Secre_tail"/>
    <property type="match status" value="1"/>
</dbReference>
<dbReference type="EMBL" id="CP115859">
    <property type="protein sequence ID" value="WBV61942.1"/>
    <property type="molecule type" value="Genomic_DNA"/>
</dbReference>
<accession>A0ABY7QQN2</accession>
<feature type="signal peptide" evidence="2">
    <location>
        <begin position="1"/>
        <end position="25"/>
    </location>
</feature>
<dbReference type="RefSeq" id="WP_271150192.1">
    <property type="nucleotide sequence ID" value="NZ_CP115859.1"/>
</dbReference>
<dbReference type="PANTHER" id="PTHR42754:SF1">
    <property type="entry name" value="LIPOPROTEIN"/>
    <property type="match status" value="1"/>
</dbReference>
<evidence type="ECO:0000256" key="2">
    <source>
        <dbReference type="SAM" id="SignalP"/>
    </source>
</evidence>
<protein>
    <submittedName>
        <fullName evidence="4">T9SS type A sorting domain-containing protein</fullName>
    </submittedName>
</protein>
<evidence type="ECO:0000259" key="3">
    <source>
        <dbReference type="Pfam" id="PF18962"/>
    </source>
</evidence>
<dbReference type="InterPro" id="IPR026444">
    <property type="entry name" value="Secre_tail"/>
</dbReference>
<feature type="domain" description="Secretion system C-terminal sorting" evidence="3">
    <location>
        <begin position="441"/>
        <end position="511"/>
    </location>
</feature>
<dbReference type="Proteomes" id="UP001210978">
    <property type="component" value="Chromosome"/>
</dbReference>
<dbReference type="SUPFAM" id="SSF50998">
    <property type="entry name" value="Quinoprotein alcohol dehydrogenase-like"/>
    <property type="match status" value="1"/>
</dbReference>
<proteinExistence type="predicted"/>
<evidence type="ECO:0000256" key="1">
    <source>
        <dbReference type="ARBA" id="ARBA00022729"/>
    </source>
</evidence>
<keyword evidence="1 2" id="KW-0732">Signal</keyword>